<dbReference type="Proteomes" id="UP000264330">
    <property type="component" value="Unassembled WGS sequence"/>
</dbReference>
<proteinExistence type="predicted"/>
<reference evidence="1 2" key="1">
    <citation type="journal article" date="2018" name="Nat. Biotechnol.">
        <title>A standardized bacterial taxonomy based on genome phylogeny substantially revises the tree of life.</title>
        <authorList>
            <person name="Parks D.H."/>
            <person name="Chuvochina M."/>
            <person name="Waite D.W."/>
            <person name="Rinke C."/>
            <person name="Skarshewski A."/>
            <person name="Chaumeil P.A."/>
            <person name="Hugenholtz P."/>
        </authorList>
    </citation>
    <scope>NUCLEOTIDE SEQUENCE [LARGE SCALE GENOMIC DNA]</scope>
    <source>
        <strain evidence="1">UBA9359</strain>
    </source>
</reference>
<dbReference type="EMBL" id="DPMF01000155">
    <property type="protein sequence ID" value="HCV80719.1"/>
    <property type="molecule type" value="Genomic_DNA"/>
</dbReference>
<gene>
    <name evidence="1" type="ORF">DGQ38_06670</name>
</gene>
<sequence>MRKRIIKNGFLWKRFPTPGVTSFNEGVTRGKALEVIQDDINKSKTKAQLDKLAWPYNWPKKISYLESFDKTLNY</sequence>
<evidence type="ECO:0000313" key="2">
    <source>
        <dbReference type="Proteomes" id="UP000264330"/>
    </source>
</evidence>
<organism evidence="1 2">
    <name type="scientific">Zunongwangia profunda</name>
    <dbReference type="NCBI Taxonomy" id="398743"/>
    <lineage>
        <taxon>Bacteria</taxon>
        <taxon>Pseudomonadati</taxon>
        <taxon>Bacteroidota</taxon>
        <taxon>Flavobacteriia</taxon>
        <taxon>Flavobacteriales</taxon>
        <taxon>Flavobacteriaceae</taxon>
        <taxon>Zunongwangia</taxon>
    </lineage>
</organism>
<dbReference type="AlphaFoldDB" id="A0A3D5IXW2"/>
<name>A0A3D5IXW2_9FLAO</name>
<comment type="caution">
    <text evidence="1">The sequence shown here is derived from an EMBL/GenBank/DDBJ whole genome shotgun (WGS) entry which is preliminary data.</text>
</comment>
<protein>
    <submittedName>
        <fullName evidence="1">Uncharacterized protein</fullName>
    </submittedName>
</protein>
<evidence type="ECO:0000313" key="1">
    <source>
        <dbReference type="EMBL" id="HCV80719.1"/>
    </source>
</evidence>
<accession>A0A3D5IXW2</accession>